<dbReference type="CDD" id="cd18084">
    <property type="entry name" value="RsmE-like"/>
    <property type="match status" value="1"/>
</dbReference>
<reference evidence="15" key="1">
    <citation type="submission" date="2020-10" db="EMBL/GenBank/DDBJ databases">
        <authorList>
            <person name="Castelo-Branco R."/>
            <person name="Eusebio N."/>
            <person name="Adriana R."/>
            <person name="Vieira A."/>
            <person name="Brugerolle De Fraissinette N."/>
            <person name="Rezende De Castro R."/>
            <person name="Schneider M.P."/>
            <person name="Vasconcelos V."/>
            <person name="Leao P.N."/>
        </authorList>
    </citation>
    <scope>NUCLEOTIDE SEQUENCE</scope>
    <source>
        <strain evidence="15">LEGE 11480</strain>
    </source>
</reference>
<organism evidence="15 16">
    <name type="scientific">Romeriopsis navalis LEGE 11480</name>
    <dbReference type="NCBI Taxonomy" id="2777977"/>
    <lineage>
        <taxon>Bacteria</taxon>
        <taxon>Bacillati</taxon>
        <taxon>Cyanobacteriota</taxon>
        <taxon>Cyanophyceae</taxon>
        <taxon>Leptolyngbyales</taxon>
        <taxon>Leptolyngbyaceae</taxon>
        <taxon>Romeriopsis</taxon>
        <taxon>Romeriopsis navalis</taxon>
    </lineage>
</organism>
<evidence type="ECO:0000256" key="9">
    <source>
        <dbReference type="ARBA" id="ARBA00022691"/>
    </source>
</evidence>
<evidence type="ECO:0000259" key="14">
    <source>
        <dbReference type="Pfam" id="PF20260"/>
    </source>
</evidence>
<dbReference type="Pfam" id="PF20260">
    <property type="entry name" value="PUA_4"/>
    <property type="match status" value="1"/>
</dbReference>
<dbReference type="InterPro" id="IPR046887">
    <property type="entry name" value="RsmE_PUA-like"/>
</dbReference>
<dbReference type="PIRSF" id="PIRSF015601">
    <property type="entry name" value="MTase_slr0722"/>
    <property type="match status" value="1"/>
</dbReference>
<dbReference type="InterPro" id="IPR029026">
    <property type="entry name" value="tRNA_m1G_MTases_N"/>
</dbReference>
<dbReference type="Pfam" id="PF04452">
    <property type="entry name" value="Methyltrans_RNA"/>
    <property type="match status" value="1"/>
</dbReference>
<name>A0A928VPF1_9CYAN</name>
<dbReference type="SUPFAM" id="SSF88697">
    <property type="entry name" value="PUA domain-like"/>
    <property type="match status" value="1"/>
</dbReference>
<evidence type="ECO:0000256" key="7">
    <source>
        <dbReference type="ARBA" id="ARBA00022603"/>
    </source>
</evidence>
<accession>A0A928VPF1</accession>
<keyword evidence="16" id="KW-1185">Reference proteome</keyword>
<evidence type="ECO:0000256" key="3">
    <source>
        <dbReference type="ARBA" id="ARBA00012328"/>
    </source>
</evidence>
<feature type="domain" description="Ribosomal RNA small subunit methyltransferase E methyltransferase" evidence="13">
    <location>
        <begin position="71"/>
        <end position="228"/>
    </location>
</feature>
<gene>
    <name evidence="15" type="ORF">IQ266_21685</name>
</gene>
<sequence>MAQLQRVVVSPAQIQDGTITLEKTQSHYLQRVLRLKVGDRFIAMDGQGQTWLAKIGETVATIIEPVAVDSELPHWVTLAIALPKGSGFDEVVRQVSELGVARIVPIISERTLLQPNAKKQARWQKIAAEAAEQSERSIVPLIAEPIQWKKYLQSEPSCGQRFLCWERGDSPALLDALPQAAVELAIGPEGGWTTAEVEAAVAVGYQPVSLGKRILRAVTAAVAVMAIVAAAQERCTATGQQ</sequence>
<keyword evidence="7 12" id="KW-0489">Methyltransferase</keyword>
<dbReference type="Gene3D" id="3.40.1280.10">
    <property type="match status" value="1"/>
</dbReference>
<evidence type="ECO:0000256" key="4">
    <source>
        <dbReference type="ARBA" id="ARBA00013673"/>
    </source>
</evidence>
<evidence type="ECO:0000313" key="16">
    <source>
        <dbReference type="Proteomes" id="UP000625316"/>
    </source>
</evidence>
<dbReference type="GO" id="GO:0070042">
    <property type="term" value="F:rRNA (uridine-N3-)-methyltransferase activity"/>
    <property type="evidence" value="ECO:0007669"/>
    <property type="project" value="TreeGrafter"/>
</dbReference>
<dbReference type="AlphaFoldDB" id="A0A928VPF1"/>
<comment type="caution">
    <text evidence="15">The sequence shown here is derived from an EMBL/GenBank/DDBJ whole genome shotgun (WGS) entry which is preliminary data.</text>
</comment>
<keyword evidence="8 12" id="KW-0808">Transferase</keyword>
<dbReference type="PANTHER" id="PTHR30027">
    <property type="entry name" value="RIBOSOMAL RNA SMALL SUBUNIT METHYLTRANSFERASE E"/>
    <property type="match status" value="1"/>
</dbReference>
<evidence type="ECO:0000256" key="1">
    <source>
        <dbReference type="ARBA" id="ARBA00004496"/>
    </source>
</evidence>
<evidence type="ECO:0000256" key="12">
    <source>
        <dbReference type="PIRNR" id="PIRNR015601"/>
    </source>
</evidence>
<dbReference type="InterPro" id="IPR046886">
    <property type="entry name" value="RsmE_MTase_dom"/>
</dbReference>
<dbReference type="NCBIfam" id="TIGR00046">
    <property type="entry name" value="RsmE family RNA methyltransferase"/>
    <property type="match status" value="1"/>
</dbReference>
<dbReference type="EMBL" id="JADEXQ010000101">
    <property type="protein sequence ID" value="MBE9032353.1"/>
    <property type="molecule type" value="Genomic_DNA"/>
</dbReference>
<dbReference type="InterPro" id="IPR015947">
    <property type="entry name" value="PUA-like_sf"/>
</dbReference>
<comment type="function">
    <text evidence="10 12">Specifically methylates the N3 position of the uracil ring of uridine 1498 (m3U1498) in 16S rRNA. Acts on the fully assembled 30S ribosomal subunit.</text>
</comment>
<comment type="similarity">
    <text evidence="2 12">Belongs to the RNA methyltransferase RsmE family.</text>
</comment>
<evidence type="ECO:0000313" key="15">
    <source>
        <dbReference type="EMBL" id="MBE9032353.1"/>
    </source>
</evidence>
<evidence type="ECO:0000256" key="10">
    <source>
        <dbReference type="ARBA" id="ARBA00025699"/>
    </source>
</evidence>
<keyword evidence="9 12" id="KW-0949">S-adenosyl-L-methionine</keyword>
<keyword evidence="5 12" id="KW-0963">Cytoplasm</keyword>
<dbReference type="NCBIfam" id="NF008697">
    <property type="entry name" value="PRK11713.4-1"/>
    <property type="match status" value="1"/>
</dbReference>
<dbReference type="Proteomes" id="UP000625316">
    <property type="component" value="Unassembled WGS sequence"/>
</dbReference>
<comment type="catalytic activity">
    <reaction evidence="11 12">
        <text>uridine(1498) in 16S rRNA + S-adenosyl-L-methionine = N(3)-methyluridine(1498) in 16S rRNA + S-adenosyl-L-homocysteine + H(+)</text>
        <dbReference type="Rhea" id="RHEA:42920"/>
        <dbReference type="Rhea" id="RHEA-COMP:10283"/>
        <dbReference type="Rhea" id="RHEA-COMP:10284"/>
        <dbReference type="ChEBI" id="CHEBI:15378"/>
        <dbReference type="ChEBI" id="CHEBI:57856"/>
        <dbReference type="ChEBI" id="CHEBI:59789"/>
        <dbReference type="ChEBI" id="CHEBI:65315"/>
        <dbReference type="ChEBI" id="CHEBI:74502"/>
        <dbReference type="EC" id="2.1.1.193"/>
    </reaction>
</comment>
<evidence type="ECO:0000256" key="2">
    <source>
        <dbReference type="ARBA" id="ARBA00005528"/>
    </source>
</evidence>
<dbReference type="RefSeq" id="WP_264327173.1">
    <property type="nucleotide sequence ID" value="NZ_JADEXQ010000101.1"/>
</dbReference>
<dbReference type="InterPro" id="IPR006700">
    <property type="entry name" value="RsmE"/>
</dbReference>
<dbReference type="GO" id="GO:0005737">
    <property type="term" value="C:cytoplasm"/>
    <property type="evidence" value="ECO:0007669"/>
    <property type="project" value="UniProtKB-SubCell"/>
</dbReference>
<dbReference type="InterPro" id="IPR029028">
    <property type="entry name" value="Alpha/beta_knot_MTases"/>
</dbReference>
<evidence type="ECO:0000259" key="13">
    <source>
        <dbReference type="Pfam" id="PF04452"/>
    </source>
</evidence>
<dbReference type="SUPFAM" id="SSF75217">
    <property type="entry name" value="alpha/beta knot"/>
    <property type="match status" value="1"/>
</dbReference>
<evidence type="ECO:0000256" key="6">
    <source>
        <dbReference type="ARBA" id="ARBA00022552"/>
    </source>
</evidence>
<evidence type="ECO:0000256" key="11">
    <source>
        <dbReference type="ARBA" id="ARBA00047944"/>
    </source>
</evidence>
<dbReference type="GO" id="GO:0070475">
    <property type="term" value="P:rRNA base methylation"/>
    <property type="evidence" value="ECO:0007669"/>
    <property type="project" value="TreeGrafter"/>
</dbReference>
<comment type="subcellular location">
    <subcellularLocation>
        <location evidence="1 12">Cytoplasm</location>
    </subcellularLocation>
</comment>
<protein>
    <recommendedName>
        <fullName evidence="4 12">Ribosomal RNA small subunit methyltransferase E</fullName>
        <ecNumber evidence="3 12">2.1.1.193</ecNumber>
    </recommendedName>
</protein>
<evidence type="ECO:0000256" key="8">
    <source>
        <dbReference type="ARBA" id="ARBA00022679"/>
    </source>
</evidence>
<proteinExistence type="inferred from homology"/>
<evidence type="ECO:0000256" key="5">
    <source>
        <dbReference type="ARBA" id="ARBA00022490"/>
    </source>
</evidence>
<keyword evidence="6 12" id="KW-0698">rRNA processing</keyword>
<dbReference type="PANTHER" id="PTHR30027:SF3">
    <property type="entry name" value="16S RRNA (URACIL(1498)-N(3))-METHYLTRANSFERASE"/>
    <property type="match status" value="1"/>
</dbReference>
<feature type="domain" description="Ribosomal RNA small subunit methyltransferase E PUA-like" evidence="14">
    <location>
        <begin position="22"/>
        <end position="55"/>
    </location>
</feature>
<dbReference type="EC" id="2.1.1.193" evidence="3 12"/>